<dbReference type="Gene3D" id="3.90.1150.10">
    <property type="entry name" value="Aspartate Aminotransferase, domain 1"/>
    <property type="match status" value="1"/>
</dbReference>
<dbReference type="RefSeq" id="WP_149567018.1">
    <property type="nucleotide sequence ID" value="NZ_CP035807.1"/>
</dbReference>
<proteinExistence type="inferred from homology"/>
<dbReference type="Gene3D" id="3.40.640.10">
    <property type="entry name" value="Type I PLP-dependent aspartate aminotransferase-like (Major domain)"/>
    <property type="match status" value="1"/>
</dbReference>
<evidence type="ECO:0008006" key="4">
    <source>
        <dbReference type="Google" id="ProtNLM"/>
    </source>
</evidence>
<dbReference type="EMBL" id="CP035807">
    <property type="protein sequence ID" value="QEN03760.1"/>
    <property type="molecule type" value="Genomic_DNA"/>
</dbReference>
<sequence length="328" mass="37323">MIEVSKKYFRRKEMDSLLTYLVEDDFDAVGELSKLIKKNYDKHNVKLLRDYESAFRIFLEKLELKGGEIMISALAPVSLYRVIIEKGFTPIVLDVSLETGLVEFDSYNNNLRDKTVLIINTSTYTYIDTSYLKDLGVPVIDILLCGIGLDVNMDSINFNSDYTIISLEEDLIVNSLGGAIFFTNHETKYIDNYLKHNPHLILSGLNASLAISLINDLEHFQERRIHVIEAYKNSILKSGYYTFDSGDTTIYSSFPVIVKKSLKEIQHYCKNNGLETQRGYLDSIIRNIRGLKCCNAKSLTSRTLLIPLSLSMKKKGIELISKILSTLP</sequence>
<gene>
    <name evidence="2" type="ORF">EW093_03270</name>
</gene>
<dbReference type="GO" id="GO:0008483">
    <property type="term" value="F:transaminase activity"/>
    <property type="evidence" value="ECO:0007669"/>
    <property type="project" value="TreeGrafter"/>
</dbReference>
<evidence type="ECO:0000313" key="2">
    <source>
        <dbReference type="EMBL" id="QEN03760.1"/>
    </source>
</evidence>
<reference evidence="2 3" key="2">
    <citation type="submission" date="2019-09" db="EMBL/GenBank/DDBJ databases">
        <title>Complete Genome Sequence and Methylome Analysis of free living Spirochaetas.</title>
        <authorList>
            <person name="Leshcheva N."/>
            <person name="Mikheeva N."/>
        </authorList>
    </citation>
    <scope>NUCLEOTIDE SEQUENCE [LARGE SCALE GENOMIC DNA]</scope>
    <source>
        <strain evidence="2 3">P</strain>
    </source>
</reference>
<dbReference type="InterPro" id="IPR015421">
    <property type="entry name" value="PyrdxlP-dep_Trfase_major"/>
</dbReference>
<dbReference type="SUPFAM" id="SSF53383">
    <property type="entry name" value="PLP-dependent transferases"/>
    <property type="match status" value="1"/>
</dbReference>
<dbReference type="PANTHER" id="PTHR30244:SF34">
    <property type="entry name" value="DTDP-4-AMINO-4,6-DIDEOXYGALACTOSE TRANSAMINASE"/>
    <property type="match status" value="1"/>
</dbReference>
<comment type="similarity">
    <text evidence="1">Belongs to the DegT/DnrJ/EryC1 family.</text>
</comment>
<dbReference type="InterPro" id="IPR015422">
    <property type="entry name" value="PyrdxlP-dep_Trfase_small"/>
</dbReference>
<name>A0A5C1Q9I4_9SPIO</name>
<dbReference type="InterPro" id="IPR000653">
    <property type="entry name" value="DegT/StrS_aminotransferase"/>
</dbReference>
<reference evidence="2 3" key="1">
    <citation type="submission" date="2019-02" db="EMBL/GenBank/DDBJ databases">
        <authorList>
            <person name="Fomenkov A."/>
            <person name="Dubinina G."/>
            <person name="Grabovich M."/>
            <person name="Vincze T."/>
            <person name="Roberts R.J."/>
        </authorList>
    </citation>
    <scope>NUCLEOTIDE SEQUENCE [LARGE SCALE GENOMIC DNA]</scope>
    <source>
        <strain evidence="2 3">P</strain>
    </source>
</reference>
<dbReference type="Proteomes" id="UP000323824">
    <property type="component" value="Chromosome"/>
</dbReference>
<keyword evidence="3" id="KW-1185">Reference proteome</keyword>
<organism evidence="2 3">
    <name type="scientific">Thiospirochaeta perfilievii</name>
    <dbReference type="NCBI Taxonomy" id="252967"/>
    <lineage>
        <taxon>Bacteria</taxon>
        <taxon>Pseudomonadati</taxon>
        <taxon>Spirochaetota</taxon>
        <taxon>Spirochaetia</taxon>
        <taxon>Spirochaetales</taxon>
        <taxon>Spirochaetaceae</taxon>
        <taxon>Thiospirochaeta</taxon>
    </lineage>
</organism>
<protein>
    <recommendedName>
        <fullName evidence="4">DegT/DnrJ/EryC1/StrS aminotransferase family protein</fullName>
    </recommendedName>
</protein>
<dbReference type="KEGG" id="sper:EW093_03270"/>
<dbReference type="InterPro" id="IPR015424">
    <property type="entry name" value="PyrdxlP-dep_Trfase"/>
</dbReference>
<dbReference type="OrthoDB" id="357425at2"/>
<evidence type="ECO:0000313" key="3">
    <source>
        <dbReference type="Proteomes" id="UP000323824"/>
    </source>
</evidence>
<dbReference type="GO" id="GO:0030170">
    <property type="term" value="F:pyridoxal phosphate binding"/>
    <property type="evidence" value="ECO:0007669"/>
    <property type="project" value="TreeGrafter"/>
</dbReference>
<evidence type="ECO:0000256" key="1">
    <source>
        <dbReference type="ARBA" id="ARBA00037999"/>
    </source>
</evidence>
<dbReference type="PANTHER" id="PTHR30244">
    <property type="entry name" value="TRANSAMINASE"/>
    <property type="match status" value="1"/>
</dbReference>
<dbReference type="AlphaFoldDB" id="A0A5C1Q9I4"/>
<accession>A0A5C1Q9I4</accession>
<dbReference type="GO" id="GO:0000271">
    <property type="term" value="P:polysaccharide biosynthetic process"/>
    <property type="evidence" value="ECO:0007669"/>
    <property type="project" value="TreeGrafter"/>
</dbReference>